<sequence>MREVGLAALSALHLSPDDFIIKAANAGFDFVGLRVKAATPTETHHDLSIGGALHTRVLSLLEKTGLRVVDTEFLCLSPEVTSEDWVREIDIAASLKARSFTVSGGDPEENRLIDNLGNLSDYAKRQGIAVSLEPISYQPVQTLESAVRIAQAAGAGVMADTLHLARIGVDAAELAKYAEFISMLQLCDAPKDSPVSHQELITEARTHRLSPGQGELPLTEYLAALPEDLPISIEAPNPAGFKDSGTWIKELATSMKGLL</sequence>
<evidence type="ECO:0000313" key="1">
    <source>
        <dbReference type="EMBL" id="QNQ90822.1"/>
    </source>
</evidence>
<reference evidence="1 2" key="1">
    <citation type="submission" date="2019-12" db="EMBL/GenBank/DDBJ databases">
        <title>Corynebacterium sp. nov., isolated from feces of the Anser Albifrons in China.</title>
        <authorList>
            <person name="Liu Q."/>
        </authorList>
    </citation>
    <scope>NUCLEOTIDE SEQUENCE [LARGE SCALE GENOMIC DNA]</scope>
    <source>
        <strain evidence="1 2">4H37-19</strain>
    </source>
</reference>
<keyword evidence="2" id="KW-1185">Reference proteome</keyword>
<dbReference type="Gene3D" id="3.20.20.150">
    <property type="entry name" value="Divalent-metal-dependent TIM barrel enzymes"/>
    <property type="match status" value="1"/>
</dbReference>
<dbReference type="KEGG" id="cpoy:GP475_09330"/>
<protein>
    <submittedName>
        <fullName evidence="1">TIM barrel protein</fullName>
    </submittedName>
</protein>
<dbReference type="SUPFAM" id="SSF51658">
    <property type="entry name" value="Xylose isomerase-like"/>
    <property type="match status" value="1"/>
</dbReference>
<organism evidence="1 2">
    <name type="scientific">Corynebacterium poyangense</name>
    <dbReference type="NCBI Taxonomy" id="2684405"/>
    <lineage>
        <taxon>Bacteria</taxon>
        <taxon>Bacillati</taxon>
        <taxon>Actinomycetota</taxon>
        <taxon>Actinomycetes</taxon>
        <taxon>Mycobacteriales</taxon>
        <taxon>Corynebacteriaceae</taxon>
        <taxon>Corynebacterium</taxon>
    </lineage>
</organism>
<dbReference type="EMBL" id="CP046884">
    <property type="protein sequence ID" value="QNQ90822.1"/>
    <property type="molecule type" value="Genomic_DNA"/>
</dbReference>
<dbReference type="Pfam" id="PF01261">
    <property type="entry name" value="AP_endonuc_2"/>
    <property type="match status" value="1"/>
</dbReference>
<dbReference type="Proteomes" id="UP000516320">
    <property type="component" value="Chromosome"/>
</dbReference>
<dbReference type="InterPro" id="IPR036237">
    <property type="entry name" value="Xyl_isomerase-like_sf"/>
</dbReference>
<name>A0A7H0SQJ7_9CORY</name>
<dbReference type="InterPro" id="IPR050312">
    <property type="entry name" value="IolE/XylAMocC-like"/>
</dbReference>
<gene>
    <name evidence="1" type="ORF">GP475_09330</name>
</gene>
<dbReference type="PANTHER" id="PTHR12110">
    <property type="entry name" value="HYDROXYPYRUVATE ISOMERASE"/>
    <property type="match status" value="1"/>
</dbReference>
<dbReference type="InterPro" id="IPR013022">
    <property type="entry name" value="Xyl_isomerase-like_TIM-brl"/>
</dbReference>
<dbReference type="AlphaFoldDB" id="A0A7H0SQJ7"/>
<dbReference type="RefSeq" id="WP_187974132.1">
    <property type="nucleotide sequence ID" value="NZ_CP046884.1"/>
</dbReference>
<evidence type="ECO:0000313" key="2">
    <source>
        <dbReference type="Proteomes" id="UP000516320"/>
    </source>
</evidence>
<accession>A0A7H0SQJ7</accession>
<proteinExistence type="predicted"/>
<dbReference type="PANTHER" id="PTHR12110:SF48">
    <property type="entry name" value="BLL3656 PROTEIN"/>
    <property type="match status" value="1"/>
</dbReference>